<accession>A0A5J5G4C7</accession>
<dbReference type="Proteomes" id="UP000335415">
    <property type="component" value="Unassembled WGS sequence"/>
</dbReference>
<dbReference type="RefSeq" id="WP_150434116.1">
    <property type="nucleotide sequence ID" value="NZ_VYKJ01000002.1"/>
</dbReference>
<dbReference type="EMBL" id="VYKJ01000002">
    <property type="protein sequence ID" value="KAA9001880.1"/>
    <property type="molecule type" value="Genomic_DNA"/>
</dbReference>
<dbReference type="InterPro" id="IPR000073">
    <property type="entry name" value="AB_hydrolase_1"/>
</dbReference>
<dbReference type="GO" id="GO:0016787">
    <property type="term" value="F:hydrolase activity"/>
    <property type="evidence" value="ECO:0007669"/>
    <property type="project" value="UniProtKB-KW"/>
</dbReference>
<feature type="domain" description="AB hydrolase-1" evidence="1">
    <location>
        <begin position="25"/>
        <end position="122"/>
    </location>
</feature>
<reference evidence="2 3" key="1">
    <citation type="submission" date="2019-09" db="EMBL/GenBank/DDBJ databases">
        <authorList>
            <person name="Li Y."/>
        </authorList>
    </citation>
    <scope>NUCLEOTIDE SEQUENCE [LARGE SCALE GENOMIC DNA]</scope>
    <source>
        <strain evidence="2 3">L3-3HA</strain>
    </source>
</reference>
<organism evidence="2 3">
    <name type="scientific">Affinibrenneria salicis</name>
    <dbReference type="NCBI Taxonomy" id="2590031"/>
    <lineage>
        <taxon>Bacteria</taxon>
        <taxon>Pseudomonadati</taxon>
        <taxon>Pseudomonadota</taxon>
        <taxon>Gammaproteobacteria</taxon>
        <taxon>Enterobacterales</taxon>
        <taxon>Pectobacteriaceae</taxon>
        <taxon>Affinibrenneria</taxon>
    </lineage>
</organism>
<dbReference type="OrthoDB" id="9780765at2"/>
<dbReference type="InterPro" id="IPR029058">
    <property type="entry name" value="AB_hydrolase_fold"/>
</dbReference>
<comment type="caution">
    <text evidence="2">The sequence shown here is derived from an EMBL/GenBank/DDBJ whole genome shotgun (WGS) entry which is preliminary data.</text>
</comment>
<sequence length="159" mass="17419">MGESTLSCTLNDEYKLHYRTEGNGPLVVLIHGLLMNGESWRQSGLVQVLRERCCVAYPDLLGHGMSDKPVTSGPYDQDKQAAGMVRLINEAGYRKAHIIGYSSGAWLALGMAKYYPQHLSSLLIGGWDVENGLPDGPNGSLSFDEFLNYAKLTAPELTK</sequence>
<keyword evidence="3" id="KW-1185">Reference proteome</keyword>
<evidence type="ECO:0000259" key="1">
    <source>
        <dbReference type="Pfam" id="PF00561"/>
    </source>
</evidence>
<dbReference type="SUPFAM" id="SSF53474">
    <property type="entry name" value="alpha/beta-Hydrolases"/>
    <property type="match status" value="1"/>
</dbReference>
<keyword evidence="2" id="KW-0378">Hydrolase</keyword>
<proteinExistence type="predicted"/>
<dbReference type="Pfam" id="PF00561">
    <property type="entry name" value="Abhydrolase_1"/>
    <property type="match status" value="1"/>
</dbReference>
<dbReference type="Gene3D" id="3.40.50.1820">
    <property type="entry name" value="alpha/beta hydrolase"/>
    <property type="match status" value="1"/>
</dbReference>
<gene>
    <name evidence="2" type="ORF">FJU30_06210</name>
</gene>
<dbReference type="PANTHER" id="PTHR43798">
    <property type="entry name" value="MONOACYLGLYCEROL LIPASE"/>
    <property type="match status" value="1"/>
</dbReference>
<name>A0A5J5G4C7_9GAMM</name>
<protein>
    <submittedName>
        <fullName evidence="2">Alpha/beta hydrolase</fullName>
    </submittedName>
</protein>
<evidence type="ECO:0000313" key="3">
    <source>
        <dbReference type="Proteomes" id="UP000335415"/>
    </source>
</evidence>
<evidence type="ECO:0000313" key="2">
    <source>
        <dbReference type="EMBL" id="KAA9001880.1"/>
    </source>
</evidence>
<dbReference type="InterPro" id="IPR050266">
    <property type="entry name" value="AB_hydrolase_sf"/>
</dbReference>
<dbReference type="AlphaFoldDB" id="A0A5J5G4C7"/>